<dbReference type="eggNOG" id="ENOG502SRRC">
    <property type="taxonomic scope" value="Eukaryota"/>
</dbReference>
<evidence type="ECO:0000313" key="3">
    <source>
        <dbReference type="Proteomes" id="UP000001449"/>
    </source>
</evidence>
<dbReference type="RefSeq" id="XP_002291924.1">
    <property type="nucleotide sequence ID" value="XM_002291888.1"/>
</dbReference>
<gene>
    <name evidence="2" type="ORF">THAPSDRAFT_7353</name>
</gene>
<keyword evidence="3" id="KW-1185">Reference proteome</keyword>
<dbReference type="OMA" id="VCAFRNC"/>
<name>B8C6B0_THAPS</name>
<dbReference type="Gene3D" id="2.130.10.30">
    <property type="entry name" value="Regulator of chromosome condensation 1/beta-lactamase-inhibitor protein II"/>
    <property type="match status" value="1"/>
</dbReference>
<dbReference type="AlphaFoldDB" id="B8C6B0"/>
<dbReference type="PaxDb" id="35128-Thaps7353"/>
<dbReference type="Proteomes" id="UP000001449">
    <property type="component" value="Chromosome 8"/>
</dbReference>
<dbReference type="EMBL" id="CM000644">
    <property type="protein sequence ID" value="EED90775.1"/>
    <property type="molecule type" value="Genomic_DNA"/>
</dbReference>
<dbReference type="InParanoid" id="B8C6B0"/>
<dbReference type="InterPro" id="IPR000408">
    <property type="entry name" value="Reg_chr_condens"/>
</dbReference>
<dbReference type="KEGG" id="tps:THAPSDRAFT_7353"/>
<proteinExistence type="predicted"/>
<dbReference type="HOGENOM" id="CLU_1055526_0_0_1"/>
<reference evidence="2 3" key="1">
    <citation type="journal article" date="2004" name="Science">
        <title>The genome of the diatom Thalassiosira pseudonana: ecology, evolution, and metabolism.</title>
        <authorList>
            <person name="Armbrust E.V."/>
            <person name="Berges J.A."/>
            <person name="Bowler C."/>
            <person name="Green B.R."/>
            <person name="Martinez D."/>
            <person name="Putnam N.H."/>
            <person name="Zhou S."/>
            <person name="Allen A.E."/>
            <person name="Apt K.E."/>
            <person name="Bechner M."/>
            <person name="Brzezinski M.A."/>
            <person name="Chaal B.K."/>
            <person name="Chiovitti A."/>
            <person name="Davis A.K."/>
            <person name="Demarest M.S."/>
            <person name="Detter J.C."/>
            <person name="Glavina T."/>
            <person name="Goodstein D."/>
            <person name="Hadi M.Z."/>
            <person name="Hellsten U."/>
            <person name="Hildebrand M."/>
            <person name="Jenkins B.D."/>
            <person name="Jurka J."/>
            <person name="Kapitonov V.V."/>
            <person name="Kroger N."/>
            <person name="Lau W.W."/>
            <person name="Lane T.W."/>
            <person name="Larimer F.W."/>
            <person name="Lippmeier J.C."/>
            <person name="Lucas S."/>
            <person name="Medina M."/>
            <person name="Montsant A."/>
            <person name="Obornik M."/>
            <person name="Parker M.S."/>
            <person name="Palenik B."/>
            <person name="Pazour G.J."/>
            <person name="Richardson P.M."/>
            <person name="Rynearson T.A."/>
            <person name="Saito M.A."/>
            <person name="Schwartz D.C."/>
            <person name="Thamatrakoln K."/>
            <person name="Valentin K."/>
            <person name="Vardi A."/>
            <person name="Wilkerson F.P."/>
            <person name="Rokhsar D.S."/>
        </authorList>
    </citation>
    <scope>NUCLEOTIDE SEQUENCE [LARGE SCALE GENOMIC DNA]</scope>
    <source>
        <strain evidence="2 3">CCMP1335</strain>
    </source>
</reference>
<accession>B8C6B0</accession>
<evidence type="ECO:0000256" key="1">
    <source>
        <dbReference type="PROSITE-ProRule" id="PRU00235"/>
    </source>
</evidence>
<dbReference type="GeneID" id="7443430"/>
<protein>
    <submittedName>
        <fullName evidence="2">Uncharacterized protein</fullName>
    </submittedName>
</protein>
<dbReference type="InterPro" id="IPR009091">
    <property type="entry name" value="RCC1/BLIP-II"/>
</dbReference>
<feature type="repeat" description="RCC1" evidence="1">
    <location>
        <begin position="81"/>
        <end position="166"/>
    </location>
</feature>
<dbReference type="SUPFAM" id="SSF50985">
    <property type="entry name" value="RCC1/BLIP-II"/>
    <property type="match status" value="1"/>
</dbReference>
<reference evidence="2 3" key="2">
    <citation type="journal article" date="2008" name="Nature">
        <title>The Phaeodactylum genome reveals the evolutionary history of diatom genomes.</title>
        <authorList>
            <person name="Bowler C."/>
            <person name="Allen A.E."/>
            <person name="Badger J.H."/>
            <person name="Grimwood J."/>
            <person name="Jabbari K."/>
            <person name="Kuo A."/>
            <person name="Maheswari U."/>
            <person name="Martens C."/>
            <person name="Maumus F."/>
            <person name="Otillar R.P."/>
            <person name="Rayko E."/>
            <person name="Salamov A."/>
            <person name="Vandepoele K."/>
            <person name="Beszteri B."/>
            <person name="Gruber A."/>
            <person name="Heijde M."/>
            <person name="Katinka M."/>
            <person name="Mock T."/>
            <person name="Valentin K."/>
            <person name="Verret F."/>
            <person name="Berges J.A."/>
            <person name="Brownlee C."/>
            <person name="Cadoret J.P."/>
            <person name="Chiovitti A."/>
            <person name="Choi C.J."/>
            <person name="Coesel S."/>
            <person name="De Martino A."/>
            <person name="Detter J.C."/>
            <person name="Durkin C."/>
            <person name="Falciatore A."/>
            <person name="Fournet J."/>
            <person name="Haruta M."/>
            <person name="Huysman M.J."/>
            <person name="Jenkins B.D."/>
            <person name="Jiroutova K."/>
            <person name="Jorgensen R.E."/>
            <person name="Joubert Y."/>
            <person name="Kaplan A."/>
            <person name="Kroger N."/>
            <person name="Kroth P.G."/>
            <person name="La Roche J."/>
            <person name="Lindquist E."/>
            <person name="Lommer M."/>
            <person name="Martin-Jezequel V."/>
            <person name="Lopez P.J."/>
            <person name="Lucas S."/>
            <person name="Mangogna M."/>
            <person name="McGinnis K."/>
            <person name="Medlin L.K."/>
            <person name="Montsant A."/>
            <person name="Oudot-Le Secq M.P."/>
            <person name="Napoli C."/>
            <person name="Obornik M."/>
            <person name="Parker M.S."/>
            <person name="Petit J.L."/>
            <person name="Porcel B.M."/>
            <person name="Poulsen N."/>
            <person name="Robison M."/>
            <person name="Rychlewski L."/>
            <person name="Rynearson T.A."/>
            <person name="Schmutz J."/>
            <person name="Shapiro H."/>
            <person name="Siaut M."/>
            <person name="Stanley M."/>
            <person name="Sussman M.R."/>
            <person name="Taylor A.R."/>
            <person name="Vardi A."/>
            <person name="von Dassow P."/>
            <person name="Vyverman W."/>
            <person name="Willis A."/>
            <person name="Wyrwicz L.S."/>
            <person name="Rokhsar D.S."/>
            <person name="Weissenbach J."/>
            <person name="Armbrust E.V."/>
            <person name="Green B.R."/>
            <person name="Van de Peer Y."/>
            <person name="Grigoriev I.V."/>
        </authorList>
    </citation>
    <scope>NUCLEOTIDE SEQUENCE [LARGE SCALE GENOMIC DNA]</scope>
    <source>
        <strain evidence="2 3">CCMP1335</strain>
    </source>
</reference>
<dbReference type="PROSITE" id="PS50012">
    <property type="entry name" value="RCC1_3"/>
    <property type="match status" value="1"/>
</dbReference>
<evidence type="ECO:0000313" key="2">
    <source>
        <dbReference type="EMBL" id="EED90775.1"/>
    </source>
</evidence>
<organism evidence="2 3">
    <name type="scientific">Thalassiosira pseudonana</name>
    <name type="common">Marine diatom</name>
    <name type="synonym">Cyclotella nana</name>
    <dbReference type="NCBI Taxonomy" id="35128"/>
    <lineage>
        <taxon>Eukaryota</taxon>
        <taxon>Sar</taxon>
        <taxon>Stramenopiles</taxon>
        <taxon>Ochrophyta</taxon>
        <taxon>Bacillariophyta</taxon>
        <taxon>Coscinodiscophyceae</taxon>
        <taxon>Thalassiosirophycidae</taxon>
        <taxon>Thalassiosirales</taxon>
        <taxon>Thalassiosiraceae</taxon>
        <taxon>Thalassiosira</taxon>
    </lineage>
</organism>
<sequence>MGLGSVTAYPSPISPPHPYHAIHHNDGDDVITPIRQLGRTGNPNVMLPIILSSSIGDVRAARAYTGGFPSSGHSAILDTHGNIWLTGRDRWQQLGLGSSSGGSTGYTWKDGRLWQDVFQRNEYLIDLLKRLDPSLGNATTTGSDMSKRWIRDVALGGDHTIILSSNRRDVISFGKGGEGQLGLSSKPWVSSPAKSKQLSSSKFGVDIAAVCAFRNCSMTLNDSGGIEKKAGKCSMDAVKGLKRALDLCLKRAREDGLIDMSAKS</sequence>